<dbReference type="eggNOG" id="COG0742">
    <property type="taxonomic scope" value="Bacteria"/>
</dbReference>
<name>E4T4I0_PALPW</name>
<reference key="1">
    <citation type="submission" date="2010-11" db="EMBL/GenBank/DDBJ databases">
        <title>The complete genome of Paludibacter propionicigenes DSM 17365.</title>
        <authorList>
            <consortium name="US DOE Joint Genome Institute (JGI-PGF)"/>
            <person name="Lucas S."/>
            <person name="Copeland A."/>
            <person name="Lapidus A."/>
            <person name="Bruce D."/>
            <person name="Goodwin L."/>
            <person name="Pitluck S."/>
            <person name="Kyrpides N."/>
            <person name="Mavromatis K."/>
            <person name="Ivanova N."/>
            <person name="Munk A.C."/>
            <person name="Brettin T."/>
            <person name="Detter J.C."/>
            <person name="Han C."/>
            <person name="Tapia R."/>
            <person name="Land M."/>
            <person name="Hauser L."/>
            <person name="Markowitz V."/>
            <person name="Cheng J.-F."/>
            <person name="Hugenholtz P."/>
            <person name="Woyke T."/>
            <person name="Wu D."/>
            <person name="Gronow S."/>
            <person name="Wellnitz S."/>
            <person name="Brambilla E."/>
            <person name="Klenk H.-P."/>
            <person name="Eisen J.A."/>
        </authorList>
    </citation>
    <scope>NUCLEOTIDE SEQUENCE</scope>
    <source>
        <strain>WB4</strain>
    </source>
</reference>
<dbReference type="InterPro" id="IPR002052">
    <property type="entry name" value="DNA_methylase_N6_adenine_CS"/>
</dbReference>
<keyword evidence="2 3" id="KW-0808">Transferase</keyword>
<accession>E4T4I0</accession>
<dbReference type="EMBL" id="CP002345">
    <property type="protein sequence ID" value="ADQ79624.1"/>
    <property type="molecule type" value="Genomic_DNA"/>
</dbReference>
<evidence type="ECO:0000256" key="2">
    <source>
        <dbReference type="ARBA" id="ARBA00022679"/>
    </source>
</evidence>
<dbReference type="CDD" id="cd02440">
    <property type="entry name" value="AdoMet_MTases"/>
    <property type="match status" value="1"/>
</dbReference>
<dbReference type="NCBIfam" id="TIGR00095">
    <property type="entry name" value="16S rRNA (guanine(966)-N(2))-methyltransferase RsmD"/>
    <property type="match status" value="1"/>
</dbReference>
<dbReference type="InterPro" id="IPR004398">
    <property type="entry name" value="RNA_MeTrfase_RsmD"/>
</dbReference>
<reference evidence="3 4" key="2">
    <citation type="journal article" date="2011" name="Stand. Genomic Sci.">
        <title>Complete genome sequence of Paludibacter propionicigenes type strain (WB4).</title>
        <authorList>
            <person name="Gronow S."/>
            <person name="Munk C."/>
            <person name="Lapidus A."/>
            <person name="Nolan M."/>
            <person name="Lucas S."/>
            <person name="Hammon N."/>
            <person name="Deshpande S."/>
            <person name="Cheng J.F."/>
            <person name="Tapia R."/>
            <person name="Han C."/>
            <person name="Goodwin L."/>
            <person name="Pitluck S."/>
            <person name="Liolios K."/>
            <person name="Ivanova N."/>
            <person name="Mavromatis K."/>
            <person name="Mikhailova N."/>
            <person name="Pati A."/>
            <person name="Chen A."/>
            <person name="Palaniappan K."/>
            <person name="Land M."/>
            <person name="Hauser L."/>
            <person name="Chang Y.J."/>
            <person name="Jeffries C.D."/>
            <person name="Brambilla E."/>
            <person name="Rohde M."/>
            <person name="Goker M."/>
            <person name="Detter J.C."/>
            <person name="Woyke T."/>
            <person name="Bristow J."/>
            <person name="Eisen J.A."/>
            <person name="Markowitz V."/>
            <person name="Hugenholtz P."/>
            <person name="Kyrpides N.C."/>
            <person name="Klenk H.P."/>
        </authorList>
    </citation>
    <scope>NUCLEOTIDE SEQUENCE [LARGE SCALE GENOMIC DNA]</scope>
    <source>
        <strain evidence="4">DSM 17365 / JCM 13257 / WB4</strain>
    </source>
</reference>
<dbReference type="HOGENOM" id="CLU_075826_0_2_10"/>
<keyword evidence="1 3" id="KW-0489">Methyltransferase</keyword>
<dbReference type="KEGG" id="ppn:Palpr_1478"/>
<dbReference type="SUPFAM" id="SSF53335">
    <property type="entry name" value="S-adenosyl-L-methionine-dependent methyltransferases"/>
    <property type="match status" value="1"/>
</dbReference>
<dbReference type="Pfam" id="PF03602">
    <property type="entry name" value="Cons_hypoth95"/>
    <property type="match status" value="1"/>
</dbReference>
<evidence type="ECO:0000313" key="3">
    <source>
        <dbReference type="EMBL" id="ADQ79624.1"/>
    </source>
</evidence>
<dbReference type="OrthoDB" id="9803017at2"/>
<dbReference type="Proteomes" id="UP000008718">
    <property type="component" value="Chromosome"/>
</dbReference>
<sequence>MRIISGKYKGRRISAPSNITARPTTDFAKEGLFNLLNNRMDFEGIDVLDLFAGTGGISIEFVSRDCKSVISIEQNDRHCAFIRKVCAELKIDNLSLLKTDVFKFINSCHTQFDMIFADPPYELNRIEEIPDLIFSHNLLKEDGLFVLEHSAKTIFTNHPNFVDHRNYGNVNFSFFEVKK</sequence>
<proteinExistence type="predicted"/>
<dbReference type="PIRSF" id="PIRSF004553">
    <property type="entry name" value="CHP00095"/>
    <property type="match status" value="1"/>
</dbReference>
<dbReference type="GO" id="GO:0031167">
    <property type="term" value="P:rRNA methylation"/>
    <property type="evidence" value="ECO:0007669"/>
    <property type="project" value="InterPro"/>
</dbReference>
<gene>
    <name evidence="3" type="ordered locus">Palpr_1478</name>
</gene>
<dbReference type="RefSeq" id="WP_013444993.1">
    <property type="nucleotide sequence ID" value="NC_014734.1"/>
</dbReference>
<dbReference type="InterPro" id="IPR029063">
    <property type="entry name" value="SAM-dependent_MTases_sf"/>
</dbReference>
<dbReference type="PROSITE" id="PS00092">
    <property type="entry name" value="N6_MTASE"/>
    <property type="match status" value="1"/>
</dbReference>
<dbReference type="GO" id="GO:0003676">
    <property type="term" value="F:nucleic acid binding"/>
    <property type="evidence" value="ECO:0007669"/>
    <property type="project" value="InterPro"/>
</dbReference>
<organism evidence="3 4">
    <name type="scientific">Paludibacter propionicigenes (strain DSM 17365 / JCM 13257 / WB4)</name>
    <dbReference type="NCBI Taxonomy" id="694427"/>
    <lineage>
        <taxon>Bacteria</taxon>
        <taxon>Pseudomonadati</taxon>
        <taxon>Bacteroidota</taxon>
        <taxon>Bacteroidia</taxon>
        <taxon>Bacteroidales</taxon>
        <taxon>Paludibacteraceae</taxon>
        <taxon>Paludibacter</taxon>
    </lineage>
</organism>
<evidence type="ECO:0000313" key="4">
    <source>
        <dbReference type="Proteomes" id="UP000008718"/>
    </source>
</evidence>
<dbReference type="PANTHER" id="PTHR43542">
    <property type="entry name" value="METHYLTRANSFERASE"/>
    <property type="match status" value="1"/>
</dbReference>
<keyword evidence="4" id="KW-1185">Reference proteome</keyword>
<dbReference type="AlphaFoldDB" id="E4T4I0"/>
<protein>
    <submittedName>
        <fullName evidence="3">Methyltransferase</fullName>
    </submittedName>
</protein>
<dbReference type="GO" id="GO:0008168">
    <property type="term" value="F:methyltransferase activity"/>
    <property type="evidence" value="ECO:0007669"/>
    <property type="project" value="UniProtKB-KW"/>
</dbReference>
<dbReference type="PANTHER" id="PTHR43542:SF1">
    <property type="entry name" value="METHYLTRANSFERASE"/>
    <property type="match status" value="1"/>
</dbReference>
<dbReference type="STRING" id="694427.Palpr_1478"/>
<dbReference type="Gene3D" id="3.40.50.150">
    <property type="entry name" value="Vaccinia Virus protein VP39"/>
    <property type="match status" value="1"/>
</dbReference>
<evidence type="ECO:0000256" key="1">
    <source>
        <dbReference type="ARBA" id="ARBA00022603"/>
    </source>
</evidence>